<name>A0A1B1S7Z4_9BACT</name>
<dbReference type="InterPro" id="IPR027828">
    <property type="entry name" value="DUF4465"/>
</dbReference>
<dbReference type="EMBL" id="CP015402">
    <property type="protein sequence ID" value="ANU62916.1"/>
    <property type="molecule type" value="Genomic_DNA"/>
</dbReference>
<reference evidence="3" key="1">
    <citation type="submission" date="2016-04" db="EMBL/GenBank/DDBJ databases">
        <title>Complete Genome Sequences of Twelve Strains of a Stable Defined Moderately Diverse Mouse Microbiota 2 (sDMDMm2).</title>
        <authorList>
            <person name="Uchimura Y."/>
            <person name="Wyss M."/>
            <person name="Brugiroux S."/>
            <person name="Limenitakis J.P."/>
            <person name="Stecher B."/>
            <person name="McCoy K.D."/>
            <person name="Macpherson A.J."/>
        </authorList>
    </citation>
    <scope>NUCLEOTIDE SEQUENCE [LARGE SCALE GENOMIC DNA]</scope>
    <source>
        <strain evidence="3">YL27</strain>
    </source>
</reference>
<dbReference type="Proteomes" id="UP000186351">
    <property type="component" value="Chromosome"/>
</dbReference>
<dbReference type="GeneID" id="65535957"/>
<dbReference type="Gene3D" id="2.60.120.1350">
    <property type="entry name" value="Protein of unknown function DUF4465"/>
    <property type="match status" value="1"/>
</dbReference>
<protein>
    <recommendedName>
        <fullName evidence="4">DUF4465 domain-containing protein</fullName>
    </recommendedName>
</protein>
<dbReference type="RefSeq" id="WP_068960282.1">
    <property type="nucleotide sequence ID" value="NZ_CP015402.2"/>
</dbReference>
<dbReference type="OrthoDB" id="975232at2"/>
<gene>
    <name evidence="2" type="ORF">A4V02_03735</name>
</gene>
<keyword evidence="1" id="KW-0732">Signal</keyword>
<dbReference type="KEGG" id="pary:A4V02_03735"/>
<keyword evidence="3" id="KW-1185">Reference proteome</keyword>
<proteinExistence type="predicted"/>
<accession>A0A1Z2XDR7</accession>
<accession>A0A1B1S7Z4</accession>
<feature type="signal peptide" evidence="1">
    <location>
        <begin position="1"/>
        <end position="18"/>
    </location>
</feature>
<dbReference type="AlphaFoldDB" id="A0A1B1S7Z4"/>
<dbReference type="PROSITE" id="PS51257">
    <property type="entry name" value="PROKAR_LIPOPROTEIN"/>
    <property type="match status" value="1"/>
</dbReference>
<feature type="chain" id="PRO_5008529243" description="DUF4465 domain-containing protein" evidence="1">
    <location>
        <begin position="19"/>
        <end position="318"/>
    </location>
</feature>
<organism evidence="2 3">
    <name type="scientific">Muribaculum intestinale</name>
    <dbReference type="NCBI Taxonomy" id="1796646"/>
    <lineage>
        <taxon>Bacteria</taxon>
        <taxon>Pseudomonadati</taxon>
        <taxon>Bacteroidota</taxon>
        <taxon>Bacteroidia</taxon>
        <taxon>Bacteroidales</taxon>
        <taxon>Muribaculaceae</taxon>
        <taxon>Muribaculum</taxon>
    </lineage>
</organism>
<evidence type="ECO:0008006" key="4">
    <source>
        <dbReference type="Google" id="ProtNLM"/>
    </source>
</evidence>
<dbReference type="Pfam" id="PF14717">
    <property type="entry name" value="DUF4465"/>
    <property type="match status" value="1"/>
</dbReference>
<evidence type="ECO:0000313" key="3">
    <source>
        <dbReference type="Proteomes" id="UP000186351"/>
    </source>
</evidence>
<evidence type="ECO:0000256" key="1">
    <source>
        <dbReference type="SAM" id="SignalP"/>
    </source>
</evidence>
<dbReference type="STRING" id="1796646.A4V02_03735"/>
<sequence length="318" mass="35011">MRKHFTKFLALTTVAVTAAVFTGCSSEDEPFADFESKMEVENPVSRAVVQGDSTIITFDDFESTMMAMPTSYGANYYGNTGSYAQVKQIKDPSGIFESLINVIGGSTAFYNGGLALSKWNYRSNPGNGANITGSGTGDWWYSYNNQMSVYNTTSTDGANVNAGHSGNNFAVVYGYQDFYNSQWMAKPSFSFIRKKTLKGLWFCNSSYTYGVIMKGNQFGASGVATPLSKQVDGNGNYIGYFQVELECYNENGELLATYVQTLADYRNGKKQDPVTTWTYWPINQANVKTVKLNFSGSDTGDYGLNTPAYICLDDITIE</sequence>
<evidence type="ECO:0000313" key="2">
    <source>
        <dbReference type="EMBL" id="ANU62916.1"/>
    </source>
</evidence>